<dbReference type="Proteomes" id="UP001056120">
    <property type="component" value="Linkage Group LG21"/>
</dbReference>
<evidence type="ECO:0000313" key="2">
    <source>
        <dbReference type="Proteomes" id="UP001056120"/>
    </source>
</evidence>
<reference evidence="1 2" key="2">
    <citation type="journal article" date="2022" name="Mol. Ecol. Resour.">
        <title>The genomes of chicory, endive, great burdock and yacon provide insights into Asteraceae paleo-polyploidization history and plant inulin production.</title>
        <authorList>
            <person name="Fan W."/>
            <person name="Wang S."/>
            <person name="Wang H."/>
            <person name="Wang A."/>
            <person name="Jiang F."/>
            <person name="Liu H."/>
            <person name="Zhao H."/>
            <person name="Xu D."/>
            <person name="Zhang Y."/>
        </authorList>
    </citation>
    <scope>NUCLEOTIDE SEQUENCE [LARGE SCALE GENOMIC DNA]</scope>
    <source>
        <strain evidence="2">cv. Yunnan</strain>
        <tissue evidence="1">Leaves</tissue>
    </source>
</reference>
<gene>
    <name evidence="1" type="ORF">L1987_61666</name>
</gene>
<proteinExistence type="predicted"/>
<dbReference type="EMBL" id="CM042038">
    <property type="protein sequence ID" value="KAI3730496.1"/>
    <property type="molecule type" value="Genomic_DNA"/>
</dbReference>
<accession>A0ACB9C897</accession>
<reference evidence="2" key="1">
    <citation type="journal article" date="2022" name="Mol. Ecol. Resour.">
        <title>The genomes of chicory, endive, great burdock and yacon provide insights into Asteraceae palaeo-polyploidization history and plant inulin production.</title>
        <authorList>
            <person name="Fan W."/>
            <person name="Wang S."/>
            <person name="Wang H."/>
            <person name="Wang A."/>
            <person name="Jiang F."/>
            <person name="Liu H."/>
            <person name="Zhao H."/>
            <person name="Xu D."/>
            <person name="Zhang Y."/>
        </authorList>
    </citation>
    <scope>NUCLEOTIDE SEQUENCE [LARGE SCALE GENOMIC DNA]</scope>
    <source>
        <strain evidence="2">cv. Yunnan</strain>
    </source>
</reference>
<keyword evidence="2" id="KW-1185">Reference proteome</keyword>
<evidence type="ECO:0000313" key="1">
    <source>
        <dbReference type="EMBL" id="KAI3730496.1"/>
    </source>
</evidence>
<sequence length="596" mass="66644">MSEKLVQKAINSLGKGFDLTSDFRLKYCKGKDRLVQLNDNENELRVPGFGSFKGVSPDIKCDKGDRVRFQSDILDFNHMSEFFNKKCSVTGKIPNGFFNTMFGFQSGSWASDAANTKCLGLDGYFIMLFNVHIDRYPLILSDEVRNAVPSTWDPPALARFIEKYGTHIIVGISIGGQDVILLKQSKTSNLEPSQLKKHLENLGDQMFNGSCPFSPHQPKNKEHKDKTPSVFNSIFDPEPMLYNGFSSSTTKEGLTVMCSKRGGDLTSTTHCEWLLTVPSMPDAVSFDFIPITSLLPGIPGKGFLSHAINLYLRYKPPIADLEYFLDFQAHKIWAPVHNELSLGPTTNRAIRTPALNFNLMGPKLYVNTTQVTISKKPVTGMRLYLEGMKCDRLAIHLQHLSETPVLFRDKISESINWRGSEIADPRFYEPVQWKKFSHICTAPIKYDPDWAVPGKDASFIVTGAQFHVKKHDSKNILHLRLLYSRVSNSCIVQSSWTIGPINQSQRSGFMSALSTTLSGNQEKELKSSDVVVDSGVYPNGPPVEVSTPKLLKFVDMTQVCKGPRDNPGHWLVTGAKLHINKGKICLLVKFSLLNIS</sequence>
<comment type="caution">
    <text evidence="1">The sequence shown here is derived from an EMBL/GenBank/DDBJ whole genome shotgun (WGS) entry which is preliminary data.</text>
</comment>
<name>A0ACB9C897_9ASTR</name>
<organism evidence="1 2">
    <name type="scientific">Smallanthus sonchifolius</name>
    <dbReference type="NCBI Taxonomy" id="185202"/>
    <lineage>
        <taxon>Eukaryota</taxon>
        <taxon>Viridiplantae</taxon>
        <taxon>Streptophyta</taxon>
        <taxon>Embryophyta</taxon>
        <taxon>Tracheophyta</taxon>
        <taxon>Spermatophyta</taxon>
        <taxon>Magnoliopsida</taxon>
        <taxon>eudicotyledons</taxon>
        <taxon>Gunneridae</taxon>
        <taxon>Pentapetalae</taxon>
        <taxon>asterids</taxon>
        <taxon>campanulids</taxon>
        <taxon>Asterales</taxon>
        <taxon>Asteraceae</taxon>
        <taxon>Asteroideae</taxon>
        <taxon>Heliantheae alliance</taxon>
        <taxon>Millerieae</taxon>
        <taxon>Smallanthus</taxon>
    </lineage>
</organism>
<protein>
    <submittedName>
        <fullName evidence="1">Uncharacterized protein</fullName>
    </submittedName>
</protein>